<comment type="caution">
    <text evidence="1">The sequence shown here is derived from an EMBL/GenBank/DDBJ whole genome shotgun (WGS) entry which is preliminary data.</text>
</comment>
<reference evidence="1" key="1">
    <citation type="submission" date="2023-04" db="EMBL/GenBank/DDBJ databases">
        <title>Draft Genome sequencing of Naganishia species isolated from polar environments using Oxford Nanopore Technology.</title>
        <authorList>
            <person name="Leo P."/>
            <person name="Venkateswaran K."/>
        </authorList>
    </citation>
    <scope>NUCLEOTIDE SEQUENCE</scope>
    <source>
        <strain evidence="1">MNA-CCFEE 5262</strain>
    </source>
</reference>
<keyword evidence="2" id="KW-1185">Reference proteome</keyword>
<accession>A0ACC2VRX9</accession>
<organism evidence="1 2">
    <name type="scientific">Naganishia adeliensis</name>
    <dbReference type="NCBI Taxonomy" id="92952"/>
    <lineage>
        <taxon>Eukaryota</taxon>
        <taxon>Fungi</taxon>
        <taxon>Dikarya</taxon>
        <taxon>Basidiomycota</taxon>
        <taxon>Agaricomycotina</taxon>
        <taxon>Tremellomycetes</taxon>
        <taxon>Filobasidiales</taxon>
        <taxon>Filobasidiaceae</taxon>
        <taxon>Naganishia</taxon>
    </lineage>
</organism>
<protein>
    <submittedName>
        <fullName evidence="1">Uncharacterized protein</fullName>
    </submittedName>
</protein>
<gene>
    <name evidence="1" type="ORF">QFC20_005214</name>
</gene>
<evidence type="ECO:0000313" key="2">
    <source>
        <dbReference type="Proteomes" id="UP001230649"/>
    </source>
</evidence>
<evidence type="ECO:0000313" key="1">
    <source>
        <dbReference type="EMBL" id="KAJ9101521.1"/>
    </source>
</evidence>
<dbReference type="EMBL" id="JASBWS010000069">
    <property type="protein sequence ID" value="KAJ9101521.1"/>
    <property type="molecule type" value="Genomic_DNA"/>
</dbReference>
<proteinExistence type="predicted"/>
<sequence length="225" mass="24092">MSSLSVHRAAQEGQTGLVKSLITQDPNIVNSKDADGRTPLHWAAMTDNLSILQNILSHHPQVDAQDDSGWTPLMIAASAGQVQAVHELVGAGADVNATNQKGQTPLFYAASKNHLSINIKDRASQTPLHRAATTGSVSLLQLLLNPPEGRPKTRLNTADRAGMTPLHLAMESGHGEAAVVLIEAGADRERQNSENQVPEEIDGVGGEEQKKVRQYVVSRVGPRDE</sequence>
<dbReference type="Proteomes" id="UP001230649">
    <property type="component" value="Unassembled WGS sequence"/>
</dbReference>
<name>A0ACC2VRX9_9TREE</name>